<feature type="transmembrane region" description="Helical" evidence="4">
    <location>
        <begin position="103"/>
        <end position="125"/>
    </location>
</feature>
<evidence type="ECO:0000259" key="5">
    <source>
        <dbReference type="PROSITE" id="PS50850"/>
    </source>
</evidence>
<feature type="transmembrane region" description="Helical" evidence="4">
    <location>
        <begin position="48"/>
        <end position="67"/>
    </location>
</feature>
<organism evidence="6 7">
    <name type="scientific">Rhizobium puerariae</name>
    <dbReference type="NCBI Taxonomy" id="1585791"/>
    <lineage>
        <taxon>Bacteria</taxon>
        <taxon>Pseudomonadati</taxon>
        <taxon>Pseudomonadota</taxon>
        <taxon>Alphaproteobacteria</taxon>
        <taxon>Hyphomicrobiales</taxon>
        <taxon>Rhizobiaceae</taxon>
        <taxon>Rhizobium/Agrobacterium group</taxon>
        <taxon>Rhizobium</taxon>
    </lineage>
</organism>
<keyword evidence="1 4" id="KW-0812">Transmembrane</keyword>
<protein>
    <submittedName>
        <fullName evidence="6">MFS transporter</fullName>
    </submittedName>
</protein>
<feature type="transmembrane region" description="Helical" evidence="4">
    <location>
        <begin position="164"/>
        <end position="184"/>
    </location>
</feature>
<dbReference type="InterPro" id="IPR011701">
    <property type="entry name" value="MFS"/>
</dbReference>
<evidence type="ECO:0000256" key="2">
    <source>
        <dbReference type="ARBA" id="ARBA00022989"/>
    </source>
</evidence>
<dbReference type="Gene3D" id="1.20.1250.20">
    <property type="entry name" value="MFS general substrate transporter like domains"/>
    <property type="match status" value="1"/>
</dbReference>
<dbReference type="RefSeq" id="WP_377255248.1">
    <property type="nucleotide sequence ID" value="NZ_JBHMAA010000003.1"/>
</dbReference>
<feature type="transmembrane region" description="Helical" evidence="4">
    <location>
        <begin position="79"/>
        <end position="97"/>
    </location>
</feature>
<reference evidence="6 7" key="1">
    <citation type="submission" date="2024-09" db="EMBL/GenBank/DDBJ databases">
        <authorList>
            <person name="Sun Q."/>
            <person name="Mori K."/>
        </authorList>
    </citation>
    <scope>NUCLEOTIDE SEQUENCE [LARGE SCALE GENOMIC DNA]</scope>
    <source>
        <strain evidence="6 7">TBRC 4938</strain>
    </source>
</reference>
<evidence type="ECO:0000256" key="1">
    <source>
        <dbReference type="ARBA" id="ARBA00022692"/>
    </source>
</evidence>
<feature type="transmembrane region" description="Helical" evidence="4">
    <location>
        <begin position="213"/>
        <end position="238"/>
    </location>
</feature>
<evidence type="ECO:0000256" key="3">
    <source>
        <dbReference type="ARBA" id="ARBA00023136"/>
    </source>
</evidence>
<dbReference type="PANTHER" id="PTHR23523:SF1">
    <property type="entry name" value="CYANATE TRANSPORT PROTEIN CYNX"/>
    <property type="match status" value="1"/>
</dbReference>
<evidence type="ECO:0000256" key="4">
    <source>
        <dbReference type="SAM" id="Phobius"/>
    </source>
</evidence>
<keyword evidence="3 4" id="KW-0472">Membrane</keyword>
<dbReference type="PROSITE" id="PS50850">
    <property type="entry name" value="MFS"/>
    <property type="match status" value="1"/>
</dbReference>
<sequence length="412" mass="42919">MSDRSEKASPILLAIAIFLVSINLRPAVAAIGPLVAQIIGNTGINSTVVGLLTTIPVFLMGVGAIYVRQIRAALGERGGIAIGVLIIALSCLARYWLPSGAGLLVTAVGAGVGITLVQSLMPGFAKRNFGGSTSRIIGLYSTGIVVGASIAAGTAAGISDAIGWFGTLAAWSAPALVAALLWGVSSRHATSESAVNAPAAGIRAPSFWRSARCWSLMVFFGVGTGAFMLAMAWIPPFYLERGVERSNAGLLLSVLTVVEAVTALGVAAFIHRFPDRRGPLVFSLLVTALGFIVLYEWPVELAYVAMALLGIGIGILFPLSIIVAIDHVDDPTTAGNFTSFVQGGGYILASFVPLFAGAVRDSLADLSRVWLVMTIGSLAMIVLAVRYSPESYRRFSASLRVTSTFSAAEATR</sequence>
<feature type="transmembrane region" description="Helical" evidence="4">
    <location>
        <begin position="337"/>
        <end position="356"/>
    </location>
</feature>
<feature type="transmembrane region" description="Helical" evidence="4">
    <location>
        <begin position="368"/>
        <end position="387"/>
    </location>
</feature>
<gene>
    <name evidence="6" type="ORF">ACFFP0_01820</name>
</gene>
<name>A0ABV6AAJ7_9HYPH</name>
<dbReference type="InterPro" id="IPR052524">
    <property type="entry name" value="MFS_Cyanate_Porter"/>
</dbReference>
<dbReference type="InterPro" id="IPR036259">
    <property type="entry name" value="MFS_trans_sf"/>
</dbReference>
<comment type="caution">
    <text evidence="6">The sequence shown here is derived from an EMBL/GenBank/DDBJ whole genome shotgun (WGS) entry which is preliminary data.</text>
</comment>
<dbReference type="EMBL" id="JBHMAA010000003">
    <property type="protein sequence ID" value="MFB9947562.1"/>
    <property type="molecule type" value="Genomic_DNA"/>
</dbReference>
<evidence type="ECO:0000313" key="7">
    <source>
        <dbReference type="Proteomes" id="UP001589692"/>
    </source>
</evidence>
<keyword evidence="7" id="KW-1185">Reference proteome</keyword>
<evidence type="ECO:0000313" key="6">
    <source>
        <dbReference type="EMBL" id="MFB9947562.1"/>
    </source>
</evidence>
<keyword evidence="2 4" id="KW-1133">Transmembrane helix</keyword>
<feature type="domain" description="Major facilitator superfamily (MFS) profile" evidence="5">
    <location>
        <begin position="9"/>
        <end position="392"/>
    </location>
</feature>
<feature type="transmembrane region" description="Helical" evidence="4">
    <location>
        <begin position="137"/>
        <end position="158"/>
    </location>
</feature>
<proteinExistence type="predicted"/>
<accession>A0ABV6AAJ7</accession>
<feature type="transmembrane region" description="Helical" evidence="4">
    <location>
        <begin position="278"/>
        <end position="295"/>
    </location>
</feature>
<dbReference type="Pfam" id="PF07690">
    <property type="entry name" value="MFS_1"/>
    <property type="match status" value="1"/>
</dbReference>
<dbReference type="SUPFAM" id="SSF103473">
    <property type="entry name" value="MFS general substrate transporter"/>
    <property type="match status" value="1"/>
</dbReference>
<feature type="transmembrane region" description="Helical" evidence="4">
    <location>
        <begin position="250"/>
        <end position="271"/>
    </location>
</feature>
<feature type="transmembrane region" description="Helical" evidence="4">
    <location>
        <begin position="301"/>
        <end position="325"/>
    </location>
</feature>
<dbReference type="InterPro" id="IPR020846">
    <property type="entry name" value="MFS_dom"/>
</dbReference>
<dbReference type="Proteomes" id="UP001589692">
    <property type="component" value="Unassembled WGS sequence"/>
</dbReference>
<dbReference type="PANTHER" id="PTHR23523">
    <property type="match status" value="1"/>
</dbReference>